<dbReference type="CDD" id="cd04726">
    <property type="entry name" value="KGPDC_HPS"/>
    <property type="match status" value="1"/>
</dbReference>
<dbReference type="GO" id="GO:0019854">
    <property type="term" value="P:L-ascorbic acid catabolic process"/>
    <property type="evidence" value="ECO:0007669"/>
    <property type="project" value="TreeGrafter"/>
</dbReference>
<dbReference type="GO" id="GO:0006207">
    <property type="term" value="P:'de novo' pyrimidine nucleobase biosynthetic process"/>
    <property type="evidence" value="ECO:0007669"/>
    <property type="project" value="InterPro"/>
</dbReference>
<dbReference type="EMBL" id="CAADEW010000017">
    <property type="protein sequence ID" value="VFJ47659.1"/>
    <property type="molecule type" value="Genomic_DNA"/>
</dbReference>
<evidence type="ECO:0000256" key="5">
    <source>
        <dbReference type="ARBA" id="ARBA00023239"/>
    </source>
</evidence>
<gene>
    <name evidence="8" type="ORF">BECKFW1821A_GA0114235_10172</name>
</gene>
<evidence type="ECO:0000259" key="7">
    <source>
        <dbReference type="SMART" id="SM00934"/>
    </source>
</evidence>
<dbReference type="InterPro" id="IPR017553">
    <property type="entry name" value="3-hexulose-6-phosphate_synth"/>
</dbReference>
<dbReference type="InterPro" id="IPR013785">
    <property type="entry name" value="Aldolase_TIM"/>
</dbReference>
<dbReference type="InterPro" id="IPR011060">
    <property type="entry name" value="RibuloseP-bd_barrel"/>
</dbReference>
<protein>
    <recommendedName>
        <fullName evidence="4">3-hexulose-6-phosphate synthase</fullName>
        <ecNumber evidence="4">4.1.2.43</ecNumber>
    </recommendedName>
</protein>
<name>A0A450S705_9GAMM</name>
<dbReference type="GO" id="GO:0043801">
    <property type="term" value="F:hexulose-6-phosphate synthase activity"/>
    <property type="evidence" value="ECO:0007669"/>
    <property type="project" value="UniProtKB-EC"/>
</dbReference>
<dbReference type="UniPathway" id="UPA00294">
    <property type="reaction ID" value="UER00434"/>
</dbReference>
<accession>A0A450S705</accession>
<dbReference type="GO" id="GO:0033982">
    <property type="term" value="F:3-dehydro-L-gulonate-6-phosphate decarboxylase activity"/>
    <property type="evidence" value="ECO:0007669"/>
    <property type="project" value="TreeGrafter"/>
</dbReference>
<dbReference type="SMART" id="SM00934">
    <property type="entry name" value="OMPdecase"/>
    <property type="match status" value="1"/>
</dbReference>
<organism evidence="8">
    <name type="scientific">Candidatus Kentrum sp. FW</name>
    <dbReference type="NCBI Taxonomy" id="2126338"/>
    <lineage>
        <taxon>Bacteria</taxon>
        <taxon>Pseudomonadati</taxon>
        <taxon>Pseudomonadota</taxon>
        <taxon>Gammaproteobacteria</taxon>
        <taxon>Candidatus Kentrum</taxon>
    </lineage>
</organism>
<keyword evidence="6" id="KW-0119">Carbohydrate metabolism</keyword>
<comment type="similarity">
    <text evidence="3">Belongs to the HPS/KGPDC family. HPS subfamily.</text>
</comment>
<evidence type="ECO:0000256" key="2">
    <source>
        <dbReference type="ARBA" id="ARBA00005014"/>
    </source>
</evidence>
<dbReference type="Pfam" id="PF00215">
    <property type="entry name" value="OMPdecase"/>
    <property type="match status" value="1"/>
</dbReference>
<dbReference type="AlphaFoldDB" id="A0A450S705"/>
<dbReference type="FunFam" id="3.20.20.70:FF:000022">
    <property type="entry name" value="3-keto-L-gulonate-6-phosphate decarboxylase UlaD"/>
    <property type="match status" value="1"/>
</dbReference>
<evidence type="ECO:0000256" key="3">
    <source>
        <dbReference type="ARBA" id="ARBA00006350"/>
    </source>
</evidence>
<evidence type="ECO:0000313" key="8">
    <source>
        <dbReference type="EMBL" id="VFJ47659.1"/>
    </source>
</evidence>
<feature type="domain" description="Orotidine 5'-phosphate decarboxylase" evidence="7">
    <location>
        <begin position="24"/>
        <end position="226"/>
    </location>
</feature>
<dbReference type="PANTHER" id="PTHR35039:SF3">
    <property type="entry name" value="3-KETO-L-GULONATE-6-PHOSPHATE DECARBOXYLASE SGBH-RELATED"/>
    <property type="match status" value="1"/>
</dbReference>
<dbReference type="InterPro" id="IPR041710">
    <property type="entry name" value="HPS/KGPDC"/>
</dbReference>
<dbReference type="InterPro" id="IPR001754">
    <property type="entry name" value="OMPdeCOase_dom"/>
</dbReference>
<evidence type="ECO:0000256" key="1">
    <source>
        <dbReference type="ARBA" id="ARBA00000718"/>
    </source>
</evidence>
<dbReference type="Gene3D" id="3.20.20.70">
    <property type="entry name" value="Aldolase class I"/>
    <property type="match status" value="1"/>
</dbReference>
<sequence length="233" mass="24826">MGQFRAVFSIRSENPMTPHMTKPLIQIALDLLDFHETIALAKQVAPYADILEIGTPCIKSNGLGVVSEIRERFPDRLILADLKTMDAGEYESTPFYAAGADICTVLGVSDPATIAGVVRAARNHNAQAQIDLINVPHKAERVKTLSRLGARIIGIHTGLDGQAMGQTPFSDLREIVSLGLDDVRISVAGGIGPATVRRAALVGADIIVVGTAVYGVPSPAKAAREIRRLVDTL</sequence>
<dbReference type="SUPFAM" id="SSF51366">
    <property type="entry name" value="Ribulose-phoshate binding barrel"/>
    <property type="match status" value="1"/>
</dbReference>
<comment type="pathway">
    <text evidence="2">One-carbon metabolism; formaldehyde assimilation via RuMP pathway; D-fructose 6-phosphate from D-ribulose 5-phosphate and formaldehyde: step 1/2.</text>
</comment>
<dbReference type="EC" id="4.1.2.43" evidence="4"/>
<reference evidence="8" key="1">
    <citation type="submission" date="2019-02" db="EMBL/GenBank/DDBJ databases">
        <authorList>
            <person name="Gruber-Vodicka R. H."/>
            <person name="Seah K. B. B."/>
        </authorList>
    </citation>
    <scope>NUCLEOTIDE SEQUENCE</scope>
    <source>
        <strain evidence="8">BECK_BZ15</strain>
    </source>
</reference>
<proteinExistence type="inferred from homology"/>
<dbReference type="NCBIfam" id="TIGR03128">
    <property type="entry name" value="RuMP_HxlA"/>
    <property type="match status" value="1"/>
</dbReference>
<dbReference type="GO" id="GO:0004590">
    <property type="term" value="F:orotidine-5'-phosphate decarboxylase activity"/>
    <property type="evidence" value="ECO:0007669"/>
    <property type="project" value="InterPro"/>
</dbReference>
<evidence type="ECO:0000256" key="4">
    <source>
        <dbReference type="ARBA" id="ARBA00012890"/>
    </source>
</evidence>
<comment type="catalytic activity">
    <reaction evidence="1">
        <text>D-ribulose 5-phosphate + formaldehyde = D-arabino-hex-3-ulose 6-phosphate</text>
        <dbReference type="Rhea" id="RHEA:25201"/>
        <dbReference type="ChEBI" id="CHEBI:16842"/>
        <dbReference type="ChEBI" id="CHEBI:58121"/>
        <dbReference type="ChEBI" id="CHEBI:58542"/>
        <dbReference type="EC" id="4.1.2.43"/>
    </reaction>
</comment>
<dbReference type="GO" id="GO:0019647">
    <property type="term" value="P:formaldehyde assimilation via ribulose monophosphate cycle"/>
    <property type="evidence" value="ECO:0007669"/>
    <property type="project" value="UniProtKB-UniPathway"/>
</dbReference>
<dbReference type="PANTHER" id="PTHR35039">
    <property type="entry name" value="3-KETO-L-GULONATE-6-PHOSPHATE DECARBOXYLASE SGBH-RELATED"/>
    <property type="match status" value="1"/>
</dbReference>
<keyword evidence="5" id="KW-0456">Lyase</keyword>
<evidence type="ECO:0000256" key="6">
    <source>
        <dbReference type="ARBA" id="ARBA00023277"/>
    </source>
</evidence>